<gene>
    <name evidence="4" type="ORF">BCV72DRAFT_203384</name>
</gene>
<organism evidence="4">
    <name type="scientific">Rhizopus microsporus var. microsporus</name>
    <dbReference type="NCBI Taxonomy" id="86635"/>
    <lineage>
        <taxon>Eukaryota</taxon>
        <taxon>Fungi</taxon>
        <taxon>Fungi incertae sedis</taxon>
        <taxon>Mucoromycota</taxon>
        <taxon>Mucoromycotina</taxon>
        <taxon>Mucoromycetes</taxon>
        <taxon>Mucorales</taxon>
        <taxon>Mucorineae</taxon>
        <taxon>Rhizopodaceae</taxon>
        <taxon>Rhizopus</taxon>
    </lineage>
</organism>
<feature type="chain" id="PRO_5012213665" description="Yeast cell wall synthesis Kre9/Knh1-like N-terminal domain-containing protein" evidence="2">
    <location>
        <begin position="22"/>
        <end position="96"/>
    </location>
</feature>
<accession>A0A1X0R948</accession>
<evidence type="ECO:0000313" key="4">
    <source>
        <dbReference type="EMBL" id="ORE08542.1"/>
    </source>
</evidence>
<evidence type="ECO:0000256" key="2">
    <source>
        <dbReference type="SAM" id="SignalP"/>
    </source>
</evidence>
<dbReference type="Pfam" id="PF10342">
    <property type="entry name" value="Kre9_KNH"/>
    <property type="match status" value="1"/>
</dbReference>
<dbReference type="EMBL" id="KV921887">
    <property type="protein sequence ID" value="ORE08542.1"/>
    <property type="molecule type" value="Genomic_DNA"/>
</dbReference>
<dbReference type="InterPro" id="IPR018466">
    <property type="entry name" value="Kre9/Knh1-like_N"/>
</dbReference>
<dbReference type="AlphaFoldDB" id="A0A1X0R948"/>
<feature type="domain" description="Yeast cell wall synthesis Kre9/Knh1-like N-terminal" evidence="3">
    <location>
        <begin position="28"/>
        <end position="94"/>
    </location>
</feature>
<evidence type="ECO:0000259" key="3">
    <source>
        <dbReference type="Pfam" id="PF10342"/>
    </source>
</evidence>
<dbReference type="Proteomes" id="UP000242414">
    <property type="component" value="Unassembled WGS sequence"/>
</dbReference>
<keyword evidence="1 2" id="KW-0732">Signal</keyword>
<protein>
    <recommendedName>
        <fullName evidence="3">Yeast cell wall synthesis Kre9/Knh1-like N-terminal domain-containing protein</fullName>
    </recommendedName>
</protein>
<proteinExistence type="predicted"/>
<name>A0A1X0R948_RHIZD</name>
<evidence type="ECO:0000256" key="1">
    <source>
        <dbReference type="ARBA" id="ARBA00022729"/>
    </source>
</evidence>
<feature type="signal peptide" evidence="2">
    <location>
        <begin position="1"/>
        <end position="21"/>
    </location>
</feature>
<reference evidence="4" key="1">
    <citation type="journal article" date="2016" name="Proc. Natl. Acad. Sci. U.S.A.">
        <title>Lipid metabolic changes in an early divergent fungus govern the establishment of a mutualistic symbiosis with endobacteria.</title>
        <authorList>
            <person name="Lastovetsky O.A."/>
            <person name="Gaspar M.L."/>
            <person name="Mondo S.J."/>
            <person name="LaButti K.M."/>
            <person name="Sandor L."/>
            <person name="Grigoriev I.V."/>
            <person name="Henry S.A."/>
            <person name="Pawlowska T.E."/>
        </authorList>
    </citation>
    <scope>NUCLEOTIDE SEQUENCE [LARGE SCALE GENOMIC DNA]</scope>
    <source>
        <strain evidence="4">ATCC 52814</strain>
    </source>
</reference>
<sequence length="96" mass="10232">MVNKSSLIFLSLTAALDLVLASSVQITSPKVNAVYEAGSTVDIKWHVNDKSAGPIRLQYASGKASSLNVDGVIADNVDASLGTYKWTIPKDIKPKK</sequence>
<dbReference type="VEuPathDB" id="FungiDB:BCV72DRAFT_203384"/>